<dbReference type="EMBL" id="BMBA01000002">
    <property type="protein sequence ID" value="GFZ31635.1"/>
    <property type="molecule type" value="Genomic_DNA"/>
</dbReference>
<comment type="caution">
    <text evidence="1">The sequence shown here is derived from an EMBL/GenBank/DDBJ whole genome shotgun (WGS) entry which is preliminary data.</text>
</comment>
<dbReference type="Proteomes" id="UP000663802">
    <property type="component" value="Unassembled WGS sequence"/>
</dbReference>
<sequence>MYRKANKTIYIISLLKTFIFSRTGLLINSNKSTPIDFLKRENNEKNKNT</sequence>
<name>A0ABQ1EAG4_9CLOT</name>
<reference evidence="1 2" key="1">
    <citation type="journal article" date="2021" name="Int. J. Syst. Evol. Microbiol.">
        <title>Clostridium zeae sp. nov., isolated from corn silage.</title>
        <authorList>
            <person name="Kobayashi H."/>
            <person name="Tanizawa Y."/>
            <person name="Yagura M."/>
            <person name="Sakamoto M."/>
            <person name="Ohkuma M."/>
            <person name="Tohno M."/>
        </authorList>
    </citation>
    <scope>NUCLEOTIDE SEQUENCE [LARGE SCALE GENOMIC DNA]</scope>
    <source>
        <strain evidence="1 2">CSC2</strain>
    </source>
</reference>
<gene>
    <name evidence="1" type="ORF">CSC2_21610</name>
</gene>
<organism evidence="1 2">
    <name type="scientific">Clostridium zeae</name>
    <dbReference type="NCBI Taxonomy" id="2759022"/>
    <lineage>
        <taxon>Bacteria</taxon>
        <taxon>Bacillati</taxon>
        <taxon>Bacillota</taxon>
        <taxon>Clostridia</taxon>
        <taxon>Eubacteriales</taxon>
        <taxon>Clostridiaceae</taxon>
        <taxon>Clostridium</taxon>
    </lineage>
</organism>
<protein>
    <submittedName>
        <fullName evidence="1">Uncharacterized protein</fullName>
    </submittedName>
</protein>
<accession>A0ABQ1EAG4</accession>
<evidence type="ECO:0000313" key="2">
    <source>
        <dbReference type="Proteomes" id="UP000663802"/>
    </source>
</evidence>
<evidence type="ECO:0000313" key="1">
    <source>
        <dbReference type="EMBL" id="GFZ31635.1"/>
    </source>
</evidence>
<keyword evidence="2" id="KW-1185">Reference proteome</keyword>
<proteinExistence type="predicted"/>